<dbReference type="InParanoid" id="A0A7J6J5H2"/>
<dbReference type="GeneID" id="43619940"/>
<evidence type="ECO:0000256" key="7">
    <source>
        <dbReference type="ARBA" id="ARBA00023285"/>
    </source>
</evidence>
<reference evidence="13 14" key="1">
    <citation type="submission" date="2012-08" db="EMBL/GenBank/DDBJ databases">
        <authorList>
            <person name="Gan P.H.P."/>
            <person name="Ikeda K."/>
            <person name="Irieda H."/>
            <person name="Narusaka M."/>
            <person name="O'Connell R.J."/>
            <person name="Narusaka Y."/>
            <person name="Takano Y."/>
            <person name="Kubo Y."/>
            <person name="Shirasu K."/>
        </authorList>
    </citation>
    <scope>NUCLEOTIDE SEQUENCE [LARGE SCALE GENOMIC DNA]</scope>
    <source>
        <strain evidence="13 14">Nara gc5</strain>
    </source>
</reference>
<comment type="cofactor">
    <cofactor evidence="1">
        <name>Co(2+)</name>
        <dbReference type="ChEBI" id="CHEBI:48828"/>
    </cofactor>
</comment>
<reference evidence="13 14" key="2">
    <citation type="submission" date="2020-04" db="EMBL/GenBank/DDBJ databases">
        <title>Genome sequencing and assembly of multiple isolates from the Colletotrichum gloeosporioides species complex.</title>
        <authorList>
            <person name="Gan P."/>
            <person name="Shirasu K."/>
        </authorList>
    </citation>
    <scope>NUCLEOTIDE SEQUENCE [LARGE SCALE GENOMIC DNA]</scope>
    <source>
        <strain evidence="13 14">Nara gc5</strain>
    </source>
</reference>
<keyword evidence="3" id="KW-0479">Metal-binding</keyword>
<keyword evidence="8" id="KW-1015">Disulfide bond</keyword>
<feature type="domain" description="NodB homology" evidence="12">
    <location>
        <begin position="166"/>
        <end position="353"/>
    </location>
</feature>
<evidence type="ECO:0000256" key="2">
    <source>
        <dbReference type="ARBA" id="ARBA00022669"/>
    </source>
</evidence>
<feature type="compositionally biased region" description="Polar residues" evidence="9">
    <location>
        <begin position="70"/>
        <end position="79"/>
    </location>
</feature>
<feature type="disulfide bond" evidence="8">
    <location>
        <begin position="754"/>
        <end position="768"/>
    </location>
</feature>
<dbReference type="PROSITE" id="PS50941">
    <property type="entry name" value="CHIT_BIND_I_2"/>
    <property type="match status" value="5"/>
</dbReference>
<dbReference type="Proteomes" id="UP000011096">
    <property type="component" value="Unassembled WGS sequence"/>
</dbReference>
<evidence type="ECO:0000256" key="8">
    <source>
        <dbReference type="PROSITE-ProRule" id="PRU00261"/>
    </source>
</evidence>
<dbReference type="InterPro" id="IPR018371">
    <property type="entry name" value="Chitin-binding_1_CS"/>
</dbReference>
<feature type="region of interest" description="Disordered" evidence="9">
    <location>
        <begin position="977"/>
        <end position="1022"/>
    </location>
</feature>
<keyword evidence="2 8" id="KW-0147">Chitin-binding</keyword>
<keyword evidence="4 10" id="KW-0732">Signal</keyword>
<dbReference type="InterPro" id="IPR036861">
    <property type="entry name" value="Endochitinase-like_sf"/>
</dbReference>
<evidence type="ECO:0000256" key="10">
    <source>
        <dbReference type="SAM" id="SignalP"/>
    </source>
</evidence>
<feature type="chain" id="PRO_5029630025" evidence="10">
    <location>
        <begin position="20"/>
        <end position="1103"/>
    </location>
</feature>
<dbReference type="InterPro" id="IPR002509">
    <property type="entry name" value="NODB_dom"/>
</dbReference>
<dbReference type="PROSITE" id="PS51677">
    <property type="entry name" value="NODB"/>
    <property type="match status" value="1"/>
</dbReference>
<evidence type="ECO:0000256" key="6">
    <source>
        <dbReference type="ARBA" id="ARBA00023277"/>
    </source>
</evidence>
<feature type="region of interest" description="Disordered" evidence="9">
    <location>
        <begin position="531"/>
        <end position="564"/>
    </location>
</feature>
<feature type="disulfide bond" evidence="8">
    <location>
        <begin position="584"/>
        <end position="598"/>
    </location>
</feature>
<feature type="region of interest" description="Disordered" evidence="9">
    <location>
        <begin position="51"/>
        <end position="79"/>
    </location>
</feature>
<evidence type="ECO:0000256" key="1">
    <source>
        <dbReference type="ARBA" id="ARBA00001941"/>
    </source>
</evidence>
<evidence type="ECO:0000256" key="9">
    <source>
        <dbReference type="SAM" id="MobiDB-lite"/>
    </source>
</evidence>
<comment type="caution">
    <text evidence="8">Lacks conserved residue(s) required for the propagation of feature annotation.</text>
</comment>
<feature type="domain" description="Chitin-binding type-1" evidence="11">
    <location>
        <begin position="415"/>
        <end position="461"/>
    </location>
</feature>
<dbReference type="PANTHER" id="PTHR46471:SF2">
    <property type="entry name" value="CHITIN DEACETYLASE-RELATED"/>
    <property type="match status" value="1"/>
</dbReference>
<keyword evidence="7" id="KW-0170">Cobalt</keyword>
<dbReference type="GO" id="GO:0046872">
    <property type="term" value="F:metal ion binding"/>
    <property type="evidence" value="ECO:0007669"/>
    <property type="project" value="UniProtKB-KW"/>
</dbReference>
<keyword evidence="5" id="KW-0378">Hydrolase</keyword>
<evidence type="ECO:0000256" key="3">
    <source>
        <dbReference type="ARBA" id="ARBA00022723"/>
    </source>
</evidence>
<feature type="compositionally biased region" description="Low complexity" evidence="9">
    <location>
        <begin position="531"/>
        <end position="554"/>
    </location>
</feature>
<feature type="domain" description="Chitin-binding type-1" evidence="11">
    <location>
        <begin position="654"/>
        <end position="700"/>
    </location>
</feature>
<evidence type="ECO:0000256" key="4">
    <source>
        <dbReference type="ARBA" id="ARBA00022729"/>
    </source>
</evidence>
<feature type="domain" description="Chitin-binding type-1" evidence="11">
    <location>
        <begin position="735"/>
        <end position="781"/>
    </location>
</feature>
<sequence length="1103" mass="109330">MRWSPLLLASLTGLEFAQAHGHDEHEPHMNVIWGRGGPNELRQKRDAYQALNPPTVPRNPADAASPLEARQTSGQTQPLPSGIAVGDGQQCGPTYGACNPGDCCSASGWCGQGSAYCNSPDCQISYGPACDGNQRPSGPDTSGDARPKLGSVPYGGVGIYNCVKQGDVAITYDDGPYIYTDGMLDAFKAHGAVATWFITGNNIGKGMINANYRMIAEGHQVASHTWSHENLDSLTLSQRANQMYYNEIAFTDILGFYPTYMRPPYSICGSECQGQMADLGYHITFFDLDTQGYLHTDPSQIGVSVNLWDQAMLAKTPCNGSYLHIEHDIHQQIAQVLTPHILDSVVANGWKAVTVGECLGDPVENWYRRGNPGYNFNITAVSPTVCTSTATSTQGFSTGGATTLPTSTSLAVSTDASCGGTSGNTCLGSSFGNCCSVNGWCGSTNAYCGSGCQSKFGNCGSNAGSSSTVSGSTSGSVSGSTSRSTSSASGSSTGSTGSATAASVSGSSTGSSTGSASSSASASGSVSAQAGSSTASGTASGSSSASRSSTGTAALPSSTLPVSDNGECGSNNGRTCIGYSQGSCCSQYNYCGSTDAHCGTGCQSVFGTCGSSVNATSPSGTASAAAGSSSRASSAGTASASAPLASSTFPATSDGTCGAAAGKSCVGYSGGTCCSQYNYCGNTDAHCGTGCQSLFGSCQSSASGASSAASSAAGQASGTRTASASASTNTNPSSDGSCGGTKGFNCLGTNFGDCCSPYGYCGNTTAHCDTGCQSGFGKCSGTGSDVNVSLDGKCGTTGTSGSETCQGSTFGNCCSAYGYCVSAHVALPPQQPPLPDNTSTVSSSQLTTADSSTVATISSASVAADVIGSSSVVTTSASVSADAIGNSTVVTAGSTSVSADAIGSSTIVTTSSTFVSADATGSSTVVTTSSASVSTDAVASSSVVVTSSPVVVPAVVVSSSVIITSSAVVSPDVVVSSSSSSSSSSSVTSSSVQSSSSSSSSSSSDTSSSVQSSSSSSSSSIFSSSTLLTSTTTSSSAAPSQTAKVVKVVNNVGDSCGSTLGQKCGTGLCCTSKGQCATTKVWVWNNSNCYAFNGCQPEWGTCF</sequence>
<dbReference type="InterPro" id="IPR001002">
    <property type="entry name" value="Chitin-bd_1"/>
</dbReference>
<feature type="domain" description="Chitin-binding type-1" evidence="11">
    <location>
        <begin position="565"/>
        <end position="611"/>
    </location>
</feature>
<dbReference type="CDD" id="cd11618">
    <property type="entry name" value="ChtBD1_1"/>
    <property type="match status" value="4"/>
</dbReference>
<evidence type="ECO:0000259" key="12">
    <source>
        <dbReference type="PROSITE" id="PS51677"/>
    </source>
</evidence>
<keyword evidence="6" id="KW-0119">Carbohydrate metabolism</keyword>
<feature type="domain" description="Chitin-binding type-1" evidence="11">
    <location>
        <begin position="88"/>
        <end position="132"/>
    </location>
</feature>
<dbReference type="GO" id="GO:0016810">
    <property type="term" value="F:hydrolase activity, acting on carbon-nitrogen (but not peptide) bonds"/>
    <property type="evidence" value="ECO:0007669"/>
    <property type="project" value="InterPro"/>
</dbReference>
<evidence type="ECO:0000313" key="13">
    <source>
        <dbReference type="EMBL" id="KAF4484925.1"/>
    </source>
</evidence>
<dbReference type="Gene3D" id="3.30.60.10">
    <property type="entry name" value="Endochitinase-like"/>
    <property type="match status" value="5"/>
</dbReference>
<organism evidence="13 14">
    <name type="scientific">Colletotrichum fructicola (strain Nara gc5)</name>
    <name type="common">Anthracnose fungus</name>
    <name type="synonym">Colletotrichum gloeosporioides (strain Nara gc5)</name>
    <dbReference type="NCBI Taxonomy" id="1213859"/>
    <lineage>
        <taxon>Eukaryota</taxon>
        <taxon>Fungi</taxon>
        <taxon>Dikarya</taxon>
        <taxon>Ascomycota</taxon>
        <taxon>Pezizomycotina</taxon>
        <taxon>Sordariomycetes</taxon>
        <taxon>Hypocreomycetidae</taxon>
        <taxon>Glomerellales</taxon>
        <taxon>Glomerellaceae</taxon>
        <taxon>Colletotrichum</taxon>
        <taxon>Colletotrichum gloeosporioides species complex</taxon>
    </lineage>
</organism>
<dbReference type="OrthoDB" id="407355at2759"/>
<dbReference type="AlphaFoldDB" id="A0A7J6J5H2"/>
<feature type="compositionally biased region" description="Polar residues" evidence="9">
    <location>
        <begin position="555"/>
        <end position="564"/>
    </location>
</feature>
<keyword evidence="14" id="KW-1185">Reference proteome</keyword>
<dbReference type="SUPFAM" id="SSF88713">
    <property type="entry name" value="Glycoside hydrolase/deacetylase"/>
    <property type="match status" value="1"/>
</dbReference>
<dbReference type="Pfam" id="PF01522">
    <property type="entry name" value="Polysacc_deac_1"/>
    <property type="match status" value="1"/>
</dbReference>
<dbReference type="GO" id="GO:0005975">
    <property type="term" value="P:carbohydrate metabolic process"/>
    <property type="evidence" value="ECO:0007669"/>
    <property type="project" value="InterPro"/>
</dbReference>
<comment type="caution">
    <text evidence="13">The sequence shown here is derived from an EMBL/GenBank/DDBJ whole genome shotgun (WGS) entry which is preliminary data.</text>
</comment>
<feature type="disulfide bond" evidence="8">
    <location>
        <begin position="98"/>
        <end position="110"/>
    </location>
</feature>
<feature type="signal peptide" evidence="10">
    <location>
        <begin position="1"/>
        <end position="19"/>
    </location>
</feature>
<evidence type="ECO:0000259" key="11">
    <source>
        <dbReference type="PROSITE" id="PS50941"/>
    </source>
</evidence>
<feature type="disulfide bond" evidence="8">
    <location>
        <begin position="103"/>
        <end position="117"/>
    </location>
</feature>
<dbReference type="GO" id="GO:0008061">
    <property type="term" value="F:chitin binding"/>
    <property type="evidence" value="ECO:0007669"/>
    <property type="project" value="UniProtKB-UniRule"/>
</dbReference>
<evidence type="ECO:0000256" key="5">
    <source>
        <dbReference type="ARBA" id="ARBA00022801"/>
    </source>
</evidence>
<dbReference type="Gene3D" id="3.20.20.370">
    <property type="entry name" value="Glycoside hydrolase/deacetylase"/>
    <property type="match status" value="1"/>
</dbReference>
<feature type="region of interest" description="Disordered" evidence="9">
    <location>
        <begin position="470"/>
        <end position="504"/>
    </location>
</feature>
<protein>
    <submittedName>
        <fullName evidence="13">Chitin deacetylase</fullName>
    </submittedName>
</protein>
<dbReference type="PANTHER" id="PTHR46471">
    <property type="entry name" value="CHITIN DEACETYLASE"/>
    <property type="match status" value="1"/>
</dbReference>
<proteinExistence type="predicted"/>
<dbReference type="SUPFAM" id="SSF57016">
    <property type="entry name" value="Plant lectins/antimicrobial peptides"/>
    <property type="match status" value="5"/>
</dbReference>
<dbReference type="InterPro" id="IPR011330">
    <property type="entry name" value="Glyco_hydro/deAcase_b/a-brl"/>
</dbReference>
<dbReference type="EMBL" id="ANPB02000004">
    <property type="protein sequence ID" value="KAF4484925.1"/>
    <property type="molecule type" value="Genomic_DNA"/>
</dbReference>
<evidence type="ECO:0000313" key="14">
    <source>
        <dbReference type="Proteomes" id="UP000011096"/>
    </source>
</evidence>
<dbReference type="SMART" id="SM00270">
    <property type="entry name" value="ChtBD1"/>
    <property type="match status" value="5"/>
</dbReference>
<dbReference type="CDD" id="cd10951">
    <property type="entry name" value="CE4_ClCDA_like"/>
    <property type="match status" value="1"/>
</dbReference>
<accession>A0A7J6J5H2</accession>
<dbReference type="PROSITE" id="PS00026">
    <property type="entry name" value="CHIT_BIND_I_1"/>
    <property type="match status" value="1"/>
</dbReference>
<feature type="disulfide bond" evidence="8">
    <location>
        <begin position="673"/>
        <end position="687"/>
    </location>
</feature>
<name>A0A7J6J5H2_COLFN</name>
<feature type="disulfide bond" evidence="8">
    <location>
        <begin position="434"/>
        <end position="448"/>
    </location>
</feature>
<gene>
    <name evidence="13" type="ORF">CGGC5_v007370</name>
</gene>
<dbReference type="RefSeq" id="XP_066008801.1">
    <property type="nucleotide sequence ID" value="XM_066151850.1"/>
</dbReference>